<dbReference type="Proteomes" id="UP000190648">
    <property type="component" value="Unassembled WGS sequence"/>
</dbReference>
<protein>
    <submittedName>
        <fullName evidence="1">Uncharacterized protein</fullName>
    </submittedName>
</protein>
<organism evidence="1 2">
    <name type="scientific">Patagioenas fasciata monilis</name>
    <dbReference type="NCBI Taxonomy" id="372326"/>
    <lineage>
        <taxon>Eukaryota</taxon>
        <taxon>Metazoa</taxon>
        <taxon>Chordata</taxon>
        <taxon>Craniata</taxon>
        <taxon>Vertebrata</taxon>
        <taxon>Euteleostomi</taxon>
        <taxon>Archelosauria</taxon>
        <taxon>Archosauria</taxon>
        <taxon>Dinosauria</taxon>
        <taxon>Saurischia</taxon>
        <taxon>Theropoda</taxon>
        <taxon>Coelurosauria</taxon>
        <taxon>Aves</taxon>
        <taxon>Neognathae</taxon>
        <taxon>Neoaves</taxon>
        <taxon>Columbimorphae</taxon>
        <taxon>Columbiformes</taxon>
        <taxon>Columbidae</taxon>
        <taxon>Patagioenas</taxon>
    </lineage>
</organism>
<keyword evidence="2" id="KW-1185">Reference proteome</keyword>
<name>A0A1V4IG28_PATFA</name>
<dbReference type="EMBL" id="LSYS01009753">
    <property type="protein sequence ID" value="OPJ58804.1"/>
    <property type="molecule type" value="Genomic_DNA"/>
</dbReference>
<sequence length="69" mass="7783">MHQGLSDIDLQNGFDLLLKEMLTLMTAPVEVRYFSKALHTCSGASCFLPNNRERRMFSSSIPELMLSCS</sequence>
<evidence type="ECO:0000313" key="1">
    <source>
        <dbReference type="EMBL" id="OPJ58804.1"/>
    </source>
</evidence>
<reference evidence="1 2" key="1">
    <citation type="submission" date="2016-02" db="EMBL/GenBank/DDBJ databases">
        <title>Band-tailed pigeon sequencing and assembly.</title>
        <authorList>
            <person name="Soares A.E."/>
            <person name="Novak B.J."/>
            <person name="Rice E.S."/>
            <person name="O'Connell B."/>
            <person name="Chang D."/>
            <person name="Weber S."/>
            <person name="Shapiro B."/>
        </authorList>
    </citation>
    <scope>NUCLEOTIDE SEQUENCE [LARGE SCALE GENOMIC DNA]</scope>
    <source>
        <strain evidence="1">BTP2013</strain>
        <tissue evidence="1">Blood</tissue>
    </source>
</reference>
<accession>A0A1V4IG28</accession>
<gene>
    <name evidence="1" type="ORF">AV530_000554</name>
</gene>
<evidence type="ECO:0000313" key="2">
    <source>
        <dbReference type="Proteomes" id="UP000190648"/>
    </source>
</evidence>
<dbReference type="AlphaFoldDB" id="A0A1V4IG28"/>
<proteinExistence type="predicted"/>
<comment type="caution">
    <text evidence="1">The sequence shown here is derived from an EMBL/GenBank/DDBJ whole genome shotgun (WGS) entry which is preliminary data.</text>
</comment>